<dbReference type="Pfam" id="PF00015">
    <property type="entry name" value="MCPsignal"/>
    <property type="match status" value="1"/>
</dbReference>
<dbReference type="InterPro" id="IPR003660">
    <property type="entry name" value="HAMP_dom"/>
</dbReference>
<comment type="subcellular location">
    <subcellularLocation>
        <location evidence="1">Cell membrane</location>
    </subcellularLocation>
</comment>
<dbReference type="CDD" id="cd12912">
    <property type="entry name" value="PDC2_MCP_like"/>
    <property type="match status" value="1"/>
</dbReference>
<dbReference type="PANTHER" id="PTHR32089:SF112">
    <property type="entry name" value="LYSOZYME-LIKE PROTEIN-RELATED"/>
    <property type="match status" value="1"/>
</dbReference>
<comment type="similarity">
    <text evidence="5">Belongs to the methyl-accepting chemotaxis (MCP) protein family.</text>
</comment>
<protein>
    <submittedName>
        <fullName evidence="10">Methyl-accepting chemotaxis protein</fullName>
    </submittedName>
</protein>
<dbReference type="RefSeq" id="WP_347325318.1">
    <property type="nucleotide sequence ID" value="NZ_JBCGUH010000005.1"/>
</dbReference>
<organism evidence="10 11">
    <name type="scientific">Paenibacillus wenxiniae</name>
    <dbReference type="NCBI Taxonomy" id="1636843"/>
    <lineage>
        <taxon>Bacteria</taxon>
        <taxon>Bacillati</taxon>
        <taxon>Bacillota</taxon>
        <taxon>Bacilli</taxon>
        <taxon>Bacillales</taxon>
        <taxon>Paenibacillaceae</taxon>
        <taxon>Paenibacillus</taxon>
    </lineage>
</organism>
<proteinExistence type="inferred from homology"/>
<evidence type="ECO:0000256" key="7">
    <source>
        <dbReference type="SAM" id="Phobius"/>
    </source>
</evidence>
<evidence type="ECO:0000256" key="1">
    <source>
        <dbReference type="ARBA" id="ARBA00004236"/>
    </source>
</evidence>
<evidence type="ECO:0000256" key="5">
    <source>
        <dbReference type="ARBA" id="ARBA00029447"/>
    </source>
</evidence>
<keyword evidence="2" id="KW-1003">Cell membrane</keyword>
<dbReference type="SMART" id="SM00304">
    <property type="entry name" value="HAMP"/>
    <property type="match status" value="1"/>
</dbReference>
<accession>A0ABW4RLW4</accession>
<keyword evidence="7" id="KW-0812">Transmembrane</keyword>
<dbReference type="PROSITE" id="PS50885">
    <property type="entry name" value="HAMP"/>
    <property type="match status" value="1"/>
</dbReference>
<dbReference type="EMBL" id="JBHUEH010000023">
    <property type="protein sequence ID" value="MFD1887188.1"/>
    <property type="molecule type" value="Genomic_DNA"/>
</dbReference>
<dbReference type="Gene3D" id="3.30.450.20">
    <property type="entry name" value="PAS domain"/>
    <property type="match status" value="1"/>
</dbReference>
<evidence type="ECO:0000256" key="4">
    <source>
        <dbReference type="ARBA" id="ARBA00023224"/>
    </source>
</evidence>
<name>A0ABW4RLW4_9BACL</name>
<keyword evidence="7" id="KW-1133">Transmembrane helix</keyword>
<feature type="transmembrane region" description="Helical" evidence="7">
    <location>
        <begin position="12"/>
        <end position="36"/>
    </location>
</feature>
<comment type="caution">
    <text evidence="10">The sequence shown here is derived from an EMBL/GenBank/DDBJ whole genome shotgun (WGS) entry which is preliminary data.</text>
</comment>
<dbReference type="Pfam" id="PF00672">
    <property type="entry name" value="HAMP"/>
    <property type="match status" value="1"/>
</dbReference>
<dbReference type="Gene3D" id="1.10.287.950">
    <property type="entry name" value="Methyl-accepting chemotaxis protein"/>
    <property type="match status" value="1"/>
</dbReference>
<evidence type="ECO:0000259" key="9">
    <source>
        <dbReference type="PROSITE" id="PS50885"/>
    </source>
</evidence>
<evidence type="ECO:0000259" key="8">
    <source>
        <dbReference type="PROSITE" id="PS50111"/>
    </source>
</evidence>
<dbReference type="SUPFAM" id="SSF58104">
    <property type="entry name" value="Methyl-accepting chemotaxis protein (MCP) signaling domain"/>
    <property type="match status" value="1"/>
</dbReference>
<dbReference type="PROSITE" id="PS50111">
    <property type="entry name" value="CHEMOTAXIS_TRANSDUC_2"/>
    <property type="match status" value="1"/>
</dbReference>
<feature type="transmembrane region" description="Helical" evidence="7">
    <location>
        <begin position="307"/>
        <end position="330"/>
    </location>
</feature>
<feature type="domain" description="HAMP" evidence="9">
    <location>
        <begin position="331"/>
        <end position="386"/>
    </location>
</feature>
<evidence type="ECO:0000256" key="6">
    <source>
        <dbReference type="PROSITE-ProRule" id="PRU00284"/>
    </source>
</evidence>
<keyword evidence="4 6" id="KW-0807">Transducer</keyword>
<keyword evidence="11" id="KW-1185">Reference proteome</keyword>
<keyword evidence="3 7" id="KW-0472">Membrane</keyword>
<dbReference type="PANTHER" id="PTHR32089">
    <property type="entry name" value="METHYL-ACCEPTING CHEMOTAXIS PROTEIN MCPB"/>
    <property type="match status" value="1"/>
</dbReference>
<reference evidence="11" key="1">
    <citation type="journal article" date="2019" name="Int. J. Syst. Evol. Microbiol.">
        <title>The Global Catalogue of Microorganisms (GCM) 10K type strain sequencing project: providing services to taxonomists for standard genome sequencing and annotation.</title>
        <authorList>
            <consortium name="The Broad Institute Genomics Platform"/>
            <consortium name="The Broad Institute Genome Sequencing Center for Infectious Disease"/>
            <person name="Wu L."/>
            <person name="Ma J."/>
        </authorList>
    </citation>
    <scope>NUCLEOTIDE SEQUENCE [LARGE SCALE GENOMIC DNA]</scope>
    <source>
        <strain evidence="11">CCUG 54950</strain>
    </source>
</reference>
<dbReference type="Proteomes" id="UP001597233">
    <property type="component" value="Unassembled WGS sequence"/>
</dbReference>
<dbReference type="SMART" id="SM00283">
    <property type="entry name" value="MA"/>
    <property type="match status" value="1"/>
</dbReference>
<evidence type="ECO:0000313" key="11">
    <source>
        <dbReference type="Proteomes" id="UP001597233"/>
    </source>
</evidence>
<evidence type="ECO:0000256" key="2">
    <source>
        <dbReference type="ARBA" id="ARBA00022475"/>
    </source>
</evidence>
<evidence type="ECO:0000256" key="3">
    <source>
        <dbReference type="ARBA" id="ARBA00023136"/>
    </source>
</evidence>
<feature type="domain" description="Methyl-accepting transducer" evidence="8">
    <location>
        <begin position="405"/>
        <end position="642"/>
    </location>
</feature>
<evidence type="ECO:0000313" key="10">
    <source>
        <dbReference type="EMBL" id="MFD1887188.1"/>
    </source>
</evidence>
<sequence>MNRIKQWSGSLFARILGIAAVCIIVPMLIAMMIVGYKVSQSYEQSTMQSLSSIVTEKVKELSIITEGQQSAADAMVEDPYVVDYFANLDASGTTNQTQYERIEDNIADKLQEADGLYENIFFTHAGKIYMDGIDGKSVNHELKAATDPWYPAVQKKPGPFVSDIMTSPVSGQAVIVIGDVIGGNLDTEVARNNTSGDPDIFGMPLNVNNLLKEVVQQNSKDMLDTVVLNRAGEVVASSDKSQIMKVNFAKLNTEGMYQQMQNADSGSGFVTLNGVRYMASFQKDAVLGLSVVTMQPVSVYMNQVQSMIWLMLLITVISVIVALLILFFIVRSIIRPVRLASAHLEQMAKGDYSNELPEKYQRANGETGQLIRTLASMQKTTRGAIYQVSEEVNTLRAINHRTTEAFRETAERIESVSATTQNMSAGMEQTAASTQEISASTREFETAIDTIASGAHQGAERATAINERAGTLKQRLEDSIAVTGKAYYQIKEGLDQALEQSRSVEMIKSLGDSILQITKQTNLLALNASIEAARAGEAGKGFSVVASEIRVLADASRETVSQIQGIANEVVDSVSSLQEYSARLMSLLTGEIAADYEMMRQTSDNYINDAGDIDKMVSEFSATSQQLSASVQNLAQAIHEIALSNNESADNTEEIAEEAQRIMDRATEVTGEVRKTSDSAERLSTLVHQFKF</sequence>
<dbReference type="CDD" id="cd18773">
    <property type="entry name" value="PDC1_HK_sensor"/>
    <property type="match status" value="1"/>
</dbReference>
<dbReference type="InterPro" id="IPR004089">
    <property type="entry name" value="MCPsignal_dom"/>
</dbReference>
<gene>
    <name evidence="10" type="ORF">ACFSC9_16975</name>
</gene>